<sequence>MTTGLRIGVDIGGTFTDLVLSDNGGRTWSLKCASTPHELERAVLSGVQSLLKAANCGPEEVVEVLHGTTVGSNTLLEHRGATTGLITTKGFRDVLEIGRVRTPDMFDLQWEKPAPLVPRRLRQEVSERIAADGEIVTVLNENELYTVAASLLQEGVVTIAVCFINSFRNPVHEVCAEQLLREWFPDTAVTTSVSVLAEMREYERTSTTVVNAYVLPVLRYYLQRLEDGLRTIGIEAPLLVSDSNGGLATAKTAREKPVFFISSGRSAGVAGAARLGRSLEQDNIVVFDMGGTTASASLVRDGTISRANEYEFRSGISTPARFIKAGGYMMRVPTIDVAEVGSGGGSIAWIDEGGLLCVGPRSSGAIPGPACYGHGGMKPTVSDANAVLGYLPKELAGGTLTLDIDLARQVIADGLASPLGLSIEDAAYGVREVTNAKMAGAIRAVSVERGIDARDFTLVAFGGSGPIHACDLARSLDIRRVLLPVMPGVFTALGMLTSDVERHFLTAMPSLLKFLSIQKLKMAAQELKARAKIALEREDISSDLMSFSFTLEMRFEGQDSEIPVLLSQDWAEITIPWLEDRYLQAYRQTYQYAAEDSVEVVNLRLLARGARPDKLDFATLSLQEQKAEAGQGNSRQVYFSREEGWVETPVIDRRTFVGTSQGPMILESADCTIAVPPAGIVEGKGNGSLTISLPGEGMKN</sequence>
<evidence type="ECO:0000259" key="3">
    <source>
        <dbReference type="Pfam" id="PF19278"/>
    </source>
</evidence>
<dbReference type="GO" id="GO:0005829">
    <property type="term" value="C:cytosol"/>
    <property type="evidence" value="ECO:0007669"/>
    <property type="project" value="TreeGrafter"/>
</dbReference>
<organism evidence="4">
    <name type="scientific">marine metagenome</name>
    <dbReference type="NCBI Taxonomy" id="408172"/>
    <lineage>
        <taxon>unclassified sequences</taxon>
        <taxon>metagenomes</taxon>
        <taxon>ecological metagenomes</taxon>
    </lineage>
</organism>
<evidence type="ECO:0008006" key="5">
    <source>
        <dbReference type="Google" id="ProtNLM"/>
    </source>
</evidence>
<proteinExistence type="predicted"/>
<dbReference type="InterPro" id="IPR002821">
    <property type="entry name" value="Hydantoinase_A"/>
</dbReference>
<dbReference type="GO" id="GO:0017168">
    <property type="term" value="F:5-oxoprolinase (ATP-hydrolyzing) activity"/>
    <property type="evidence" value="ECO:0007669"/>
    <property type="project" value="TreeGrafter"/>
</dbReference>
<protein>
    <recommendedName>
        <fullName evidence="5">Hydantoinase A/oxoprolinase domain-containing protein</fullName>
    </recommendedName>
</protein>
<accession>A0A381ZZC4</accession>
<dbReference type="InterPro" id="IPR008040">
    <property type="entry name" value="Hydant_A_N"/>
</dbReference>
<reference evidence="4" key="1">
    <citation type="submission" date="2018-05" db="EMBL/GenBank/DDBJ databases">
        <authorList>
            <person name="Lanie J.A."/>
            <person name="Ng W.-L."/>
            <person name="Kazmierczak K.M."/>
            <person name="Andrzejewski T.M."/>
            <person name="Davidsen T.M."/>
            <person name="Wayne K.J."/>
            <person name="Tettelin H."/>
            <person name="Glass J.I."/>
            <person name="Rusch D."/>
            <person name="Podicherti R."/>
            <person name="Tsui H.-C.T."/>
            <person name="Winkler M.E."/>
        </authorList>
    </citation>
    <scope>NUCLEOTIDE SEQUENCE</scope>
</reference>
<dbReference type="InterPro" id="IPR045079">
    <property type="entry name" value="Oxoprolinase-like"/>
</dbReference>
<evidence type="ECO:0000259" key="2">
    <source>
        <dbReference type="Pfam" id="PF05378"/>
    </source>
</evidence>
<feature type="domain" description="Acetophenone carboxylase-like C-terminal" evidence="3">
    <location>
        <begin position="517"/>
        <end position="678"/>
    </location>
</feature>
<dbReference type="EMBL" id="UINC01023288">
    <property type="protein sequence ID" value="SVA94648.1"/>
    <property type="molecule type" value="Genomic_DNA"/>
</dbReference>
<dbReference type="Pfam" id="PF01968">
    <property type="entry name" value="Hydantoinase_A"/>
    <property type="match status" value="1"/>
</dbReference>
<dbReference type="InterPro" id="IPR049517">
    <property type="entry name" value="ACX-like_C"/>
</dbReference>
<dbReference type="Pfam" id="PF05378">
    <property type="entry name" value="Hydant_A_N"/>
    <property type="match status" value="1"/>
</dbReference>
<dbReference type="SUPFAM" id="SSF53067">
    <property type="entry name" value="Actin-like ATPase domain"/>
    <property type="match status" value="1"/>
</dbReference>
<evidence type="ECO:0000313" key="4">
    <source>
        <dbReference type="EMBL" id="SVA94648.1"/>
    </source>
</evidence>
<evidence type="ECO:0000259" key="1">
    <source>
        <dbReference type="Pfam" id="PF01968"/>
    </source>
</evidence>
<name>A0A381ZZC4_9ZZZZ</name>
<feature type="domain" description="Hydantoinase/oxoprolinase N-terminal" evidence="2">
    <location>
        <begin position="6"/>
        <end position="182"/>
    </location>
</feature>
<gene>
    <name evidence="4" type="ORF">METZ01_LOCUS147502</name>
</gene>
<feature type="domain" description="Hydantoinase A/oxoprolinase" evidence="1">
    <location>
        <begin position="204"/>
        <end position="502"/>
    </location>
</feature>
<dbReference type="PANTHER" id="PTHR11365">
    <property type="entry name" value="5-OXOPROLINASE RELATED"/>
    <property type="match status" value="1"/>
</dbReference>
<dbReference type="PANTHER" id="PTHR11365:SF23">
    <property type="entry name" value="HYPOTHETICAL 5-OXOPROLINASE (EUROFUNG)-RELATED"/>
    <property type="match status" value="1"/>
</dbReference>
<dbReference type="AlphaFoldDB" id="A0A381ZZC4"/>
<dbReference type="GO" id="GO:0006749">
    <property type="term" value="P:glutathione metabolic process"/>
    <property type="evidence" value="ECO:0007669"/>
    <property type="project" value="TreeGrafter"/>
</dbReference>
<dbReference type="Pfam" id="PF19278">
    <property type="entry name" value="Hydant_A_C"/>
    <property type="match status" value="1"/>
</dbReference>
<dbReference type="InterPro" id="IPR043129">
    <property type="entry name" value="ATPase_NBD"/>
</dbReference>